<comment type="subcellular location">
    <subcellularLocation>
        <location evidence="1">Nucleus</location>
    </subcellularLocation>
</comment>
<dbReference type="EMBL" id="JAHWGI010001240">
    <property type="protein sequence ID" value="KAK3925911.1"/>
    <property type="molecule type" value="Genomic_DNA"/>
</dbReference>
<name>A0AAE1LMN4_9NEOP</name>
<sequence>MTHYKRKTEDGKYSAEDMRKAMKEVLSGKSSIRQSAKNNGLVYNTLNRKLTKLDGMQEVPKNMALTPFSDKSAVFPRVLEDELAGYVQERSELGFGMDKTEVRRLAYQLADWNN</sequence>
<reference evidence="2" key="2">
    <citation type="journal article" date="2023" name="BMC Genomics">
        <title>Pest status, molecular evolution, and epigenetic factors derived from the genome assembly of Frankliniella fusca, a thysanopteran phytovirus vector.</title>
        <authorList>
            <person name="Catto M.A."/>
            <person name="Labadie P.E."/>
            <person name="Jacobson A.L."/>
            <person name="Kennedy G.G."/>
            <person name="Srinivasan R."/>
            <person name="Hunt B.G."/>
        </authorList>
    </citation>
    <scope>NUCLEOTIDE SEQUENCE</scope>
    <source>
        <strain evidence="2">PL_HMW_Pooled</strain>
    </source>
</reference>
<evidence type="ECO:0000313" key="3">
    <source>
        <dbReference type="Proteomes" id="UP001219518"/>
    </source>
</evidence>
<dbReference type="SUPFAM" id="SSF46689">
    <property type="entry name" value="Homeodomain-like"/>
    <property type="match status" value="1"/>
</dbReference>
<accession>A0AAE1LMN4</accession>
<reference evidence="2" key="1">
    <citation type="submission" date="2021-07" db="EMBL/GenBank/DDBJ databases">
        <authorList>
            <person name="Catto M.A."/>
            <person name="Jacobson A."/>
            <person name="Kennedy G."/>
            <person name="Labadie P."/>
            <person name="Hunt B.G."/>
            <person name="Srinivasan R."/>
        </authorList>
    </citation>
    <scope>NUCLEOTIDE SEQUENCE</scope>
    <source>
        <strain evidence="2">PL_HMW_Pooled</strain>
        <tissue evidence="2">Head</tissue>
    </source>
</reference>
<organism evidence="2 3">
    <name type="scientific">Frankliniella fusca</name>
    <dbReference type="NCBI Taxonomy" id="407009"/>
    <lineage>
        <taxon>Eukaryota</taxon>
        <taxon>Metazoa</taxon>
        <taxon>Ecdysozoa</taxon>
        <taxon>Arthropoda</taxon>
        <taxon>Hexapoda</taxon>
        <taxon>Insecta</taxon>
        <taxon>Pterygota</taxon>
        <taxon>Neoptera</taxon>
        <taxon>Paraneoptera</taxon>
        <taxon>Thysanoptera</taxon>
        <taxon>Terebrantia</taxon>
        <taxon>Thripoidea</taxon>
        <taxon>Thripidae</taxon>
        <taxon>Frankliniella</taxon>
    </lineage>
</organism>
<dbReference type="InterPro" id="IPR009057">
    <property type="entry name" value="Homeodomain-like_sf"/>
</dbReference>
<gene>
    <name evidence="2" type="ORF">KUF71_014160</name>
</gene>
<keyword evidence="3" id="KW-1185">Reference proteome</keyword>
<dbReference type="GO" id="GO:0005634">
    <property type="term" value="C:nucleus"/>
    <property type="evidence" value="ECO:0007669"/>
    <property type="project" value="UniProtKB-SubCell"/>
</dbReference>
<proteinExistence type="predicted"/>
<dbReference type="Proteomes" id="UP001219518">
    <property type="component" value="Unassembled WGS sequence"/>
</dbReference>
<protein>
    <submittedName>
        <fullName evidence="2">Mblk-1-related factor 1</fullName>
    </submittedName>
</protein>
<evidence type="ECO:0000256" key="1">
    <source>
        <dbReference type="ARBA" id="ARBA00004123"/>
    </source>
</evidence>
<evidence type="ECO:0000313" key="2">
    <source>
        <dbReference type="EMBL" id="KAK3925911.1"/>
    </source>
</evidence>
<dbReference type="AlphaFoldDB" id="A0AAE1LMN4"/>
<comment type="caution">
    <text evidence="2">The sequence shown here is derived from an EMBL/GenBank/DDBJ whole genome shotgun (WGS) entry which is preliminary data.</text>
</comment>